<accession>A0A0F9P7A3</accession>
<name>A0A0F9P7A3_9ZZZZ</name>
<gene>
    <name evidence="1" type="ORF">LCGC14_1250180</name>
</gene>
<comment type="caution">
    <text evidence="1">The sequence shown here is derived from an EMBL/GenBank/DDBJ whole genome shotgun (WGS) entry which is preliminary data.</text>
</comment>
<protein>
    <submittedName>
        <fullName evidence="1">Uncharacterized protein</fullName>
    </submittedName>
</protein>
<sequence>MDFKKLLKEFESDPDIARLDSRLNMHNIMEIFSISTNELAHSSFIAWLLNPIGGHGIGDYFLKNFLKKVIKKIEVNKYTDIEIPDINELNYTKVIIKTEELFGQNPVDITIRFRDEKFLCLIENKIRHKETKGQTEAYAKLSKKKYLNYKNYWYIFLTKSGEKAESKEFISFSYYEIKDLLDQTIKNIDRISKNHNIIFLLQQFIINIEDNILNPIENYPKFFERIYNHHKNVFDENKITNIKNMPYKKAIDKINTYYTDYINPLKKKIELDLNKEWDYHFWIWKKRERCKIYKKQWLSNSKTEICYFEISYWINNGFHNIGVEFKSESQEFTDILNKSFEENKPEGFKYRKKEKTKFKITFKEGSFETDEDLNNVALIMIQLIKSTIDQIDKSIINLKEKSNQ</sequence>
<evidence type="ECO:0000313" key="1">
    <source>
        <dbReference type="EMBL" id="KKM89287.1"/>
    </source>
</evidence>
<reference evidence="1" key="1">
    <citation type="journal article" date="2015" name="Nature">
        <title>Complex archaea that bridge the gap between prokaryotes and eukaryotes.</title>
        <authorList>
            <person name="Spang A."/>
            <person name="Saw J.H."/>
            <person name="Jorgensen S.L."/>
            <person name="Zaremba-Niedzwiedzka K."/>
            <person name="Martijn J."/>
            <person name="Lind A.E."/>
            <person name="van Eijk R."/>
            <person name="Schleper C."/>
            <person name="Guy L."/>
            <person name="Ettema T.J."/>
        </authorList>
    </citation>
    <scope>NUCLEOTIDE SEQUENCE</scope>
</reference>
<dbReference type="InterPro" id="IPR029470">
    <property type="entry name" value="PDDEXK_4"/>
</dbReference>
<dbReference type="Pfam" id="PF14281">
    <property type="entry name" value="PDDEXK_4"/>
    <property type="match status" value="1"/>
</dbReference>
<dbReference type="EMBL" id="LAZR01006841">
    <property type="protein sequence ID" value="KKM89287.1"/>
    <property type="molecule type" value="Genomic_DNA"/>
</dbReference>
<organism evidence="1">
    <name type="scientific">marine sediment metagenome</name>
    <dbReference type="NCBI Taxonomy" id="412755"/>
    <lineage>
        <taxon>unclassified sequences</taxon>
        <taxon>metagenomes</taxon>
        <taxon>ecological metagenomes</taxon>
    </lineage>
</organism>
<proteinExistence type="predicted"/>
<dbReference type="AlphaFoldDB" id="A0A0F9P7A3"/>